<dbReference type="GO" id="GO:0030378">
    <property type="term" value="F:serine racemase activity"/>
    <property type="evidence" value="ECO:0007669"/>
    <property type="project" value="TreeGrafter"/>
</dbReference>
<evidence type="ECO:0000256" key="2">
    <source>
        <dbReference type="ARBA" id="ARBA00010869"/>
    </source>
</evidence>
<dbReference type="GO" id="GO:0003941">
    <property type="term" value="F:L-serine ammonia-lyase activity"/>
    <property type="evidence" value="ECO:0007669"/>
    <property type="project" value="TreeGrafter"/>
</dbReference>
<comment type="similarity">
    <text evidence="2">Belongs to the serine/threonine dehydratase family.</text>
</comment>
<keyword evidence="7" id="KW-1185">Reference proteome</keyword>
<dbReference type="GO" id="GO:0070179">
    <property type="term" value="P:D-serine biosynthetic process"/>
    <property type="evidence" value="ECO:0007669"/>
    <property type="project" value="TreeGrafter"/>
</dbReference>
<dbReference type="CDD" id="cd01562">
    <property type="entry name" value="Thr-dehyd"/>
    <property type="match status" value="1"/>
</dbReference>
<organism evidence="6 7">
    <name type="scientific">Melioribacter roseus (strain DSM 23840 / JCM 17771 / VKM B-2668 / P3M-2)</name>
    <dbReference type="NCBI Taxonomy" id="1191523"/>
    <lineage>
        <taxon>Bacteria</taxon>
        <taxon>Pseudomonadati</taxon>
        <taxon>Ignavibacteriota</taxon>
        <taxon>Ignavibacteria</taxon>
        <taxon>Ignavibacteriales</taxon>
        <taxon>Melioribacteraceae</taxon>
        <taxon>Melioribacter</taxon>
    </lineage>
</organism>
<dbReference type="STRING" id="1191523.MROS_1091"/>
<dbReference type="AlphaFoldDB" id="I6Z599"/>
<dbReference type="RefSeq" id="WP_014855766.1">
    <property type="nucleotide sequence ID" value="NC_018178.1"/>
</dbReference>
<dbReference type="PANTHER" id="PTHR43050">
    <property type="entry name" value="SERINE / THREONINE RACEMASE FAMILY MEMBER"/>
    <property type="match status" value="1"/>
</dbReference>
<evidence type="ECO:0000256" key="3">
    <source>
        <dbReference type="ARBA" id="ARBA00022898"/>
    </source>
</evidence>
<dbReference type="GO" id="GO:0018114">
    <property type="term" value="F:threonine racemase activity"/>
    <property type="evidence" value="ECO:0007669"/>
    <property type="project" value="TreeGrafter"/>
</dbReference>
<evidence type="ECO:0000259" key="5">
    <source>
        <dbReference type="Pfam" id="PF00291"/>
    </source>
</evidence>
<evidence type="ECO:0000256" key="4">
    <source>
        <dbReference type="ARBA" id="ARBA00023239"/>
    </source>
</evidence>
<sequence>MLTGIPSKEDILAAAGIIKEKAHRTPLLSSSAINSMFGCTILFKCENFQKAGAFKFRGAYYSLKSLSPSELQKGVTTHSSGNHAAALALSAKLSNSKAYIVMPETAPKIKKDAVRTYGAEIFFCQPNLKSRIEKVEEVIAQTGATLIHPYDNYTVIAGQATCALEIFEEVKDADYIIAPVGGGGLLSGTCLSAKYFSPSVKVIGAEPKGADDAYRSIRDGYIHPSVNPKTICDGLLTQLCDKTFEIIKNNAERIITCSDDSVIESMRLIWERMKIIVEPSAAITLAAIMENQILFEGKRVVCILSGGNVDLNRLPWNS</sequence>
<dbReference type="Pfam" id="PF00291">
    <property type="entry name" value="PALP"/>
    <property type="match status" value="1"/>
</dbReference>
<accession>I6Z599</accession>
<dbReference type="GO" id="GO:0005524">
    <property type="term" value="F:ATP binding"/>
    <property type="evidence" value="ECO:0007669"/>
    <property type="project" value="TreeGrafter"/>
</dbReference>
<evidence type="ECO:0000256" key="1">
    <source>
        <dbReference type="ARBA" id="ARBA00001933"/>
    </source>
</evidence>
<evidence type="ECO:0000313" key="6">
    <source>
        <dbReference type="EMBL" id="AFN74330.1"/>
    </source>
</evidence>
<dbReference type="SUPFAM" id="SSF53686">
    <property type="entry name" value="Tryptophan synthase beta subunit-like PLP-dependent enzymes"/>
    <property type="match status" value="1"/>
</dbReference>
<comment type="cofactor">
    <cofactor evidence="1">
        <name>pyridoxal 5'-phosphate</name>
        <dbReference type="ChEBI" id="CHEBI:597326"/>
    </cofactor>
</comment>
<dbReference type="FunFam" id="3.40.50.1100:FF:000007">
    <property type="entry name" value="L-threonine dehydratase catabolic TdcB"/>
    <property type="match status" value="1"/>
</dbReference>
<dbReference type="PANTHER" id="PTHR43050:SF1">
    <property type="entry name" value="SERINE RACEMASE"/>
    <property type="match status" value="1"/>
</dbReference>
<keyword evidence="3" id="KW-0663">Pyridoxal phosphate</keyword>
<dbReference type="KEGG" id="mro:MROS_1091"/>
<proteinExistence type="inferred from homology"/>
<dbReference type="PATRIC" id="fig|1191523.3.peg.1155"/>
<evidence type="ECO:0000313" key="7">
    <source>
        <dbReference type="Proteomes" id="UP000009011"/>
    </source>
</evidence>
<gene>
    <name evidence="6" type="ordered locus">MROS_1091</name>
</gene>
<dbReference type="EMBL" id="CP003557">
    <property type="protein sequence ID" value="AFN74330.1"/>
    <property type="molecule type" value="Genomic_DNA"/>
</dbReference>
<dbReference type="HOGENOM" id="CLU_021152_4_2_10"/>
<dbReference type="Gene3D" id="3.40.50.1100">
    <property type="match status" value="2"/>
</dbReference>
<name>I6Z599_MELRP</name>
<feature type="domain" description="Tryptophan synthase beta chain-like PALP" evidence="5">
    <location>
        <begin position="22"/>
        <end position="306"/>
    </location>
</feature>
<dbReference type="Proteomes" id="UP000009011">
    <property type="component" value="Chromosome"/>
</dbReference>
<protein>
    <submittedName>
        <fullName evidence="6">Pyridoxal-5'-phosphate-dependent protein beta subunit</fullName>
    </submittedName>
</protein>
<keyword evidence="4" id="KW-0456">Lyase</keyword>
<dbReference type="GO" id="GO:0000287">
    <property type="term" value="F:magnesium ion binding"/>
    <property type="evidence" value="ECO:0007669"/>
    <property type="project" value="TreeGrafter"/>
</dbReference>
<dbReference type="InterPro" id="IPR036052">
    <property type="entry name" value="TrpB-like_PALP_sf"/>
</dbReference>
<dbReference type="GO" id="GO:0030170">
    <property type="term" value="F:pyridoxal phosphate binding"/>
    <property type="evidence" value="ECO:0007669"/>
    <property type="project" value="TreeGrafter"/>
</dbReference>
<dbReference type="eggNOG" id="COG1171">
    <property type="taxonomic scope" value="Bacteria"/>
</dbReference>
<dbReference type="InterPro" id="IPR001926">
    <property type="entry name" value="TrpB-like_PALP"/>
</dbReference>
<reference evidence="6 7" key="1">
    <citation type="journal article" date="2013" name="PLoS ONE">
        <title>Genomic analysis of Melioribacter roseus, facultatively anaerobic organotrophic bacterium representing a novel deep lineage within Bacteriodetes/Chlorobi group.</title>
        <authorList>
            <person name="Kadnikov V.V."/>
            <person name="Mardanov A.V."/>
            <person name="Podosokorskaya O.A."/>
            <person name="Gavrilov S.N."/>
            <person name="Kublanov I.V."/>
            <person name="Beletsky A.V."/>
            <person name="Bonch-Osmolovskaya E.A."/>
            <person name="Ravin N.V."/>
        </authorList>
    </citation>
    <scope>NUCLEOTIDE SEQUENCE [LARGE SCALE GENOMIC DNA]</scope>
    <source>
        <strain evidence="7">JCM 17771 / P3M-2</strain>
    </source>
</reference>